<dbReference type="Pfam" id="PF00884">
    <property type="entry name" value="Sulfatase"/>
    <property type="match status" value="2"/>
</dbReference>
<dbReference type="Proteomes" id="UP000711614">
    <property type="component" value="Unassembled WGS sequence"/>
</dbReference>
<dbReference type="InterPro" id="IPR000917">
    <property type="entry name" value="Sulfatase_N"/>
</dbReference>
<dbReference type="PANTHER" id="PTHR42693">
    <property type="entry name" value="ARYLSULFATASE FAMILY MEMBER"/>
    <property type="match status" value="1"/>
</dbReference>
<evidence type="ECO:0000313" key="5">
    <source>
        <dbReference type="Proteomes" id="UP000711614"/>
    </source>
</evidence>
<dbReference type="SUPFAM" id="SSF53649">
    <property type="entry name" value="Alkaline phosphatase-like"/>
    <property type="match status" value="1"/>
</dbReference>
<reference evidence="4 5" key="1">
    <citation type="submission" date="2021-03" db="EMBL/GenBank/DDBJ databases">
        <title>Sequencing the genomes of 1000 actinobacteria strains.</title>
        <authorList>
            <person name="Klenk H.-P."/>
        </authorList>
    </citation>
    <scope>NUCLEOTIDE SEQUENCE [LARGE SCALE GENOMIC DNA]</scope>
    <source>
        <strain evidence="4 5">DSM 16005</strain>
    </source>
</reference>
<dbReference type="Gene3D" id="3.40.720.10">
    <property type="entry name" value="Alkaline Phosphatase, subunit A"/>
    <property type="match status" value="1"/>
</dbReference>
<dbReference type="RefSeq" id="WP_209677378.1">
    <property type="nucleotide sequence ID" value="NZ_JAGIOI010000001.1"/>
</dbReference>
<accession>A0ABS4YSZ9</accession>
<dbReference type="InterPro" id="IPR017850">
    <property type="entry name" value="Alkaline_phosphatase_core_sf"/>
</dbReference>
<proteinExistence type="inferred from homology"/>
<feature type="domain" description="Sulfatase N-terminal" evidence="3">
    <location>
        <begin position="161"/>
        <end position="331"/>
    </location>
</feature>
<evidence type="ECO:0000256" key="2">
    <source>
        <dbReference type="SAM" id="MobiDB-lite"/>
    </source>
</evidence>
<feature type="region of interest" description="Disordered" evidence="2">
    <location>
        <begin position="74"/>
        <end position="94"/>
    </location>
</feature>
<dbReference type="InterPro" id="IPR050738">
    <property type="entry name" value="Sulfatase"/>
</dbReference>
<comment type="caution">
    <text evidence="4">The sequence shown here is derived from an EMBL/GenBank/DDBJ whole genome shotgun (WGS) entry which is preliminary data.</text>
</comment>
<evidence type="ECO:0000313" key="4">
    <source>
        <dbReference type="EMBL" id="MBP2411922.1"/>
    </source>
</evidence>
<keyword evidence="5" id="KW-1185">Reference proteome</keyword>
<gene>
    <name evidence="4" type="ORF">JOF48_000721</name>
</gene>
<comment type="similarity">
    <text evidence="1">Belongs to the sulfatase family.</text>
</comment>
<sequence length="456" mass="48266">MNILLIMADQFAAHALTRPRPEHAHFSTPNLDRLAASSTVFTEAYTPFPLCVPARSAMVTGKYPHQLGIMSNKLNEAGQGGGTPGPAEPGHGPESLGHWFTAAGYDCAYAGKWHALQASATADDGFDPIHPFGDEGLVESCHAWLGGRGKPSRPVPGGPAKERPFFLVASFDDPHTICEYARSQPMPYGPVPRVAAADSPPLPPNFHKAPYAPEAPGMEQLAAARLYGTAGYGPDEWRQYRQAYAALVARLDQRIGQLLEGIDLAGTAVVFVSDHGDGDASHGWNQKTALHQECIKVPFMVHVPGRPAGVVGEPVAAVLGLLPTLCQIAGIAAPDGLATASALDGDGAPVVVQTSFQDASALPGAGTSGRALIHGDWKYAVYSWGTHREQLHNLAADPGEQRNLAVESSCAPDLEDMRERLLDWALASGDTGFLKRLVLPASAASGLHGEIFHVPY</sequence>
<protein>
    <submittedName>
        <fullName evidence="4">Arylsulfatase A-like enzyme</fullName>
    </submittedName>
</protein>
<organism evidence="4 5">
    <name type="scientific">Arthrobacter stackebrandtii</name>
    <dbReference type="NCBI Taxonomy" id="272161"/>
    <lineage>
        <taxon>Bacteria</taxon>
        <taxon>Bacillati</taxon>
        <taxon>Actinomycetota</taxon>
        <taxon>Actinomycetes</taxon>
        <taxon>Micrococcales</taxon>
        <taxon>Micrococcaceae</taxon>
        <taxon>Arthrobacter</taxon>
    </lineage>
</organism>
<evidence type="ECO:0000256" key="1">
    <source>
        <dbReference type="ARBA" id="ARBA00008779"/>
    </source>
</evidence>
<dbReference type="PANTHER" id="PTHR42693:SF33">
    <property type="entry name" value="ARYLSULFATASE"/>
    <property type="match status" value="1"/>
</dbReference>
<evidence type="ECO:0000259" key="3">
    <source>
        <dbReference type="Pfam" id="PF00884"/>
    </source>
</evidence>
<name>A0ABS4YSZ9_9MICC</name>
<feature type="domain" description="Sulfatase N-terminal" evidence="3">
    <location>
        <begin position="2"/>
        <end position="127"/>
    </location>
</feature>
<dbReference type="EMBL" id="JAGIOI010000001">
    <property type="protein sequence ID" value="MBP2411922.1"/>
    <property type="molecule type" value="Genomic_DNA"/>
</dbReference>